<dbReference type="InterPro" id="IPR000649">
    <property type="entry name" value="IF-2B-related"/>
</dbReference>
<evidence type="ECO:0000256" key="5">
    <source>
        <dbReference type="ARBA" id="ARBA00022917"/>
    </source>
</evidence>
<evidence type="ECO:0000313" key="10">
    <source>
        <dbReference type="EMBL" id="ROT80225.1"/>
    </source>
</evidence>
<dbReference type="STRING" id="6689.A0A423TUT3"/>
<dbReference type="AlphaFoldDB" id="A0A423TUT3"/>
<dbReference type="InterPro" id="IPR037171">
    <property type="entry name" value="NagB/RpiA_transferase-like"/>
</dbReference>
<comment type="caution">
    <text evidence="10">The sequence shown here is derived from an EMBL/GenBank/DDBJ whole genome shotgun (WGS) entry which is preliminary data.</text>
</comment>
<sequence>MIQDFEESFVDKLRYNKFVTEQSKAEESLLLLEKIVADAEWQTGSQLLNQLRNVGTAIQAKMPWETTPCNMVQRVIKIVIDEYNTCKGASDGGNYQSISQMMFVDPATGDLPKCTDVIPELRDRILEAMAEHKAEVEQSQELISLQGESKIHNDEVIMTCGMCPMVLAFLTKAARRRKFHVIVAECAPKYDGHKMAKCLCTAGIQTTLVQDCAIFPMMSRVNKVIIGTRSVLSNGGIKTFVGAATLASAAKFYSVPLYVCTPTYKFSLVACEEVNHYNSGNLVVPPSANLPPSVDVAVAQFDYVPPENVTSFITNNRGIAPAYVYRQLSELYHPTSYDL</sequence>
<keyword evidence="4 10" id="KW-0396">Initiation factor</keyword>
<comment type="similarity">
    <text evidence="2 9">Belongs to the eIF-2B alpha/beta/delta subunits family.</text>
</comment>
<dbReference type="Pfam" id="PF01008">
    <property type="entry name" value="IF-2B"/>
    <property type="match status" value="1"/>
</dbReference>
<dbReference type="SUPFAM" id="SSF100950">
    <property type="entry name" value="NagB/RpiA/CoA transferase-like"/>
    <property type="match status" value="1"/>
</dbReference>
<reference evidence="10 11" key="1">
    <citation type="submission" date="2018-04" db="EMBL/GenBank/DDBJ databases">
        <authorList>
            <person name="Zhang X."/>
            <person name="Yuan J."/>
            <person name="Li F."/>
            <person name="Xiang J."/>
        </authorList>
    </citation>
    <scope>NUCLEOTIDE SEQUENCE [LARGE SCALE GENOMIC DNA]</scope>
    <source>
        <tissue evidence="10">Muscle</tissue>
    </source>
</reference>
<name>A0A423TUT3_PENVA</name>
<protein>
    <recommendedName>
        <fullName evidence="6">Translation initiation factor eIF2B subunit beta</fullName>
    </recommendedName>
    <alternativeName>
        <fullName evidence="7">eIF2B GDP-GTP exchange factor subunit beta</fullName>
    </alternativeName>
</protein>
<comment type="subunit">
    <text evidence="8">Component of the translation initiation factor 2B (eIF2B) complex which is a heterodecamer of two sets of five different subunits: alpha, beta, gamma, delta and epsilon. Subunits alpha, beta and delta comprise a regulatory subcomplex and subunits epsilon and gamma comprise a catalytic subcomplex. Within the complex, the hexameric regulatory complex resides at the center, with the two heterodimeric catalytic subcomplexes bound on opposite sides.</text>
</comment>
<evidence type="ECO:0000256" key="9">
    <source>
        <dbReference type="RuleBase" id="RU003814"/>
    </source>
</evidence>
<dbReference type="GO" id="GO:0003743">
    <property type="term" value="F:translation initiation factor activity"/>
    <property type="evidence" value="ECO:0007669"/>
    <property type="project" value="UniProtKB-KW"/>
</dbReference>
<reference evidence="10 11" key="2">
    <citation type="submission" date="2019-01" db="EMBL/GenBank/DDBJ databases">
        <title>The decoding of complex shrimp genome reveals the adaptation for benthos swimmer, frequently molting mechanism and breeding impact on genome.</title>
        <authorList>
            <person name="Sun Y."/>
            <person name="Gao Y."/>
            <person name="Yu Y."/>
        </authorList>
    </citation>
    <scope>NUCLEOTIDE SEQUENCE [LARGE SCALE GENOMIC DNA]</scope>
    <source>
        <tissue evidence="10">Muscle</tissue>
    </source>
</reference>
<keyword evidence="5" id="KW-0648">Protein biosynthesis</keyword>
<dbReference type="EMBL" id="QCYY01001142">
    <property type="protein sequence ID" value="ROT80225.1"/>
    <property type="molecule type" value="Genomic_DNA"/>
</dbReference>
<keyword evidence="11" id="KW-1185">Reference proteome</keyword>
<evidence type="ECO:0000256" key="6">
    <source>
        <dbReference type="ARBA" id="ARBA00044122"/>
    </source>
</evidence>
<evidence type="ECO:0000256" key="7">
    <source>
        <dbReference type="ARBA" id="ARBA00044228"/>
    </source>
</evidence>
<dbReference type="PANTHER" id="PTHR45859:SF1">
    <property type="entry name" value="TRANSLATION INITIATION FACTOR EIF-2B SUBUNIT BETA"/>
    <property type="match status" value="1"/>
</dbReference>
<dbReference type="GO" id="GO:0005829">
    <property type="term" value="C:cytosol"/>
    <property type="evidence" value="ECO:0007669"/>
    <property type="project" value="UniProtKB-SubCell"/>
</dbReference>
<evidence type="ECO:0000256" key="8">
    <source>
        <dbReference type="ARBA" id="ARBA00046432"/>
    </source>
</evidence>
<comment type="subcellular location">
    <subcellularLocation>
        <location evidence="1">Cytoplasm</location>
        <location evidence="1">Cytosol</location>
    </subcellularLocation>
</comment>
<proteinExistence type="inferred from homology"/>
<dbReference type="PANTHER" id="PTHR45859">
    <property type="entry name" value="TRANSLATION INITIATION FACTOR EIF-2B SUBUNIT BETA"/>
    <property type="match status" value="1"/>
</dbReference>
<evidence type="ECO:0000256" key="3">
    <source>
        <dbReference type="ARBA" id="ARBA00022490"/>
    </source>
</evidence>
<dbReference type="OrthoDB" id="269919at2759"/>
<organism evidence="10 11">
    <name type="scientific">Penaeus vannamei</name>
    <name type="common">Whiteleg shrimp</name>
    <name type="synonym">Litopenaeus vannamei</name>
    <dbReference type="NCBI Taxonomy" id="6689"/>
    <lineage>
        <taxon>Eukaryota</taxon>
        <taxon>Metazoa</taxon>
        <taxon>Ecdysozoa</taxon>
        <taxon>Arthropoda</taxon>
        <taxon>Crustacea</taxon>
        <taxon>Multicrustacea</taxon>
        <taxon>Malacostraca</taxon>
        <taxon>Eumalacostraca</taxon>
        <taxon>Eucarida</taxon>
        <taxon>Decapoda</taxon>
        <taxon>Dendrobranchiata</taxon>
        <taxon>Penaeoidea</taxon>
        <taxon>Penaeidae</taxon>
        <taxon>Penaeus</taxon>
    </lineage>
</organism>
<dbReference type="GO" id="GO:0005851">
    <property type="term" value="C:eukaryotic translation initiation factor 2B complex"/>
    <property type="evidence" value="ECO:0007669"/>
    <property type="project" value="TreeGrafter"/>
</dbReference>
<gene>
    <name evidence="10" type="ORF">C7M84_001076</name>
</gene>
<dbReference type="Proteomes" id="UP000283509">
    <property type="component" value="Unassembled WGS sequence"/>
</dbReference>
<evidence type="ECO:0000313" key="11">
    <source>
        <dbReference type="Proteomes" id="UP000283509"/>
    </source>
</evidence>
<dbReference type="InterPro" id="IPR042529">
    <property type="entry name" value="IF_2B-like_C"/>
</dbReference>
<dbReference type="Gene3D" id="3.40.50.10470">
    <property type="entry name" value="Translation initiation factor eif-2b, domain 2"/>
    <property type="match status" value="1"/>
</dbReference>
<keyword evidence="3" id="KW-0963">Cytoplasm</keyword>
<accession>A0A423TUT3</accession>
<evidence type="ECO:0000256" key="4">
    <source>
        <dbReference type="ARBA" id="ARBA00022540"/>
    </source>
</evidence>
<evidence type="ECO:0000256" key="1">
    <source>
        <dbReference type="ARBA" id="ARBA00004514"/>
    </source>
</evidence>
<dbReference type="InterPro" id="IPR051855">
    <property type="entry name" value="eIF2B_beta_subunit"/>
</dbReference>
<evidence type="ECO:0000256" key="2">
    <source>
        <dbReference type="ARBA" id="ARBA00007251"/>
    </source>
</evidence>
<dbReference type="GO" id="GO:0005085">
    <property type="term" value="F:guanyl-nucleotide exchange factor activity"/>
    <property type="evidence" value="ECO:0007669"/>
    <property type="project" value="TreeGrafter"/>
</dbReference>